<dbReference type="InterPro" id="IPR029068">
    <property type="entry name" value="Glyas_Bleomycin-R_OHBP_Dase"/>
</dbReference>
<dbReference type="SUPFAM" id="SSF54593">
    <property type="entry name" value="Glyoxalase/Bleomycin resistance protein/Dihydroxybiphenyl dioxygenase"/>
    <property type="match status" value="1"/>
</dbReference>
<dbReference type="OrthoDB" id="6874672at2"/>
<gene>
    <name evidence="1" type="ORF">EDM52_04615</name>
</gene>
<comment type="caution">
    <text evidence="1">The sequence shown here is derived from an EMBL/GenBank/DDBJ whole genome shotgun (WGS) entry which is preliminary data.</text>
</comment>
<dbReference type="AlphaFoldDB" id="A0A3M8CKQ9"/>
<sequence length="130" mass="14540">MYSKKSYVEHVAYFVKDIHWHIGFFQEALGMPVVGYDGEKKDPKQVWLMGGLQLISDPGFVAGEGRMGHIAIITEDLEQALEAVYTWGCSGLPKGRNWVQLPDGLVLELIQEKANSVNQLLSVEVSYVTK</sequence>
<dbReference type="EMBL" id="RHHR01000008">
    <property type="protein sequence ID" value="RNB76198.1"/>
    <property type="molecule type" value="Genomic_DNA"/>
</dbReference>
<organism evidence="1 2">
    <name type="scientific">Brevibacillus invocatus</name>
    <dbReference type="NCBI Taxonomy" id="173959"/>
    <lineage>
        <taxon>Bacteria</taxon>
        <taxon>Bacillati</taxon>
        <taxon>Bacillota</taxon>
        <taxon>Bacilli</taxon>
        <taxon>Bacillales</taxon>
        <taxon>Paenibacillaceae</taxon>
        <taxon>Brevibacillus</taxon>
    </lineage>
</organism>
<dbReference type="Proteomes" id="UP000282028">
    <property type="component" value="Unassembled WGS sequence"/>
</dbReference>
<dbReference type="Gene3D" id="3.10.180.10">
    <property type="entry name" value="2,3-Dihydroxybiphenyl 1,2-Dioxygenase, domain 1"/>
    <property type="match status" value="1"/>
</dbReference>
<evidence type="ECO:0000313" key="1">
    <source>
        <dbReference type="EMBL" id="RNB76198.1"/>
    </source>
</evidence>
<accession>A0A3M8CKQ9</accession>
<keyword evidence="2" id="KW-1185">Reference proteome</keyword>
<dbReference type="RefSeq" id="WP_122907862.1">
    <property type="nucleotide sequence ID" value="NZ_CBCSBE010000045.1"/>
</dbReference>
<reference evidence="1 2" key="1">
    <citation type="submission" date="2018-10" db="EMBL/GenBank/DDBJ databases">
        <title>Phylogenomics of Brevibacillus.</title>
        <authorList>
            <person name="Dunlap C."/>
        </authorList>
    </citation>
    <scope>NUCLEOTIDE SEQUENCE [LARGE SCALE GENOMIC DNA]</scope>
    <source>
        <strain evidence="1 2">JCM 12215</strain>
    </source>
</reference>
<proteinExistence type="predicted"/>
<evidence type="ECO:0000313" key="2">
    <source>
        <dbReference type="Proteomes" id="UP000282028"/>
    </source>
</evidence>
<protein>
    <submittedName>
        <fullName evidence="1">VOC family protein</fullName>
    </submittedName>
</protein>
<name>A0A3M8CKQ9_9BACL</name>